<dbReference type="OrthoDB" id="79687at2759"/>
<dbReference type="AlphaFoldDB" id="A0A6P5WEP3"/>
<dbReference type="GO" id="GO:0004672">
    <property type="term" value="F:protein kinase activity"/>
    <property type="evidence" value="ECO:0007669"/>
    <property type="project" value="InterPro"/>
</dbReference>
<dbReference type="InterPro" id="IPR000719">
    <property type="entry name" value="Prot_kinase_dom"/>
</dbReference>
<dbReference type="GeneID" id="111274131"/>
<gene>
    <name evidence="3" type="primary">LOC111274131</name>
</gene>
<feature type="domain" description="Protein kinase" evidence="1">
    <location>
        <begin position="14"/>
        <end position="234"/>
    </location>
</feature>
<proteinExistence type="predicted"/>
<dbReference type="GO" id="GO:0005524">
    <property type="term" value="F:ATP binding"/>
    <property type="evidence" value="ECO:0007669"/>
    <property type="project" value="InterPro"/>
</dbReference>
<dbReference type="PANTHER" id="PTHR12984">
    <property type="entry name" value="SCY1-RELATED S/T PROTEIN KINASE-LIKE"/>
    <property type="match status" value="1"/>
</dbReference>
<name>A0A6P5WEP3_DURZI</name>
<dbReference type="InterPro" id="IPR051177">
    <property type="entry name" value="CIK-Related_Protein"/>
</dbReference>
<dbReference type="SUPFAM" id="SSF56112">
    <property type="entry name" value="Protein kinase-like (PK-like)"/>
    <property type="match status" value="1"/>
</dbReference>
<dbReference type="Gene3D" id="1.10.510.10">
    <property type="entry name" value="Transferase(Phosphotransferase) domain 1"/>
    <property type="match status" value="1"/>
</dbReference>
<evidence type="ECO:0000313" key="2">
    <source>
        <dbReference type="Proteomes" id="UP000515121"/>
    </source>
</evidence>
<organism evidence="2 3">
    <name type="scientific">Durio zibethinus</name>
    <name type="common">Durian</name>
    <dbReference type="NCBI Taxonomy" id="66656"/>
    <lineage>
        <taxon>Eukaryota</taxon>
        <taxon>Viridiplantae</taxon>
        <taxon>Streptophyta</taxon>
        <taxon>Embryophyta</taxon>
        <taxon>Tracheophyta</taxon>
        <taxon>Spermatophyta</taxon>
        <taxon>Magnoliopsida</taxon>
        <taxon>eudicotyledons</taxon>
        <taxon>Gunneridae</taxon>
        <taxon>Pentapetalae</taxon>
        <taxon>rosids</taxon>
        <taxon>malvids</taxon>
        <taxon>Malvales</taxon>
        <taxon>Malvaceae</taxon>
        <taxon>Helicteroideae</taxon>
        <taxon>Durio</taxon>
    </lineage>
</organism>
<dbReference type="PANTHER" id="PTHR12984:SF6">
    <property type="entry name" value="SCY1-LIKE PROTEIN 2"/>
    <property type="match status" value="1"/>
</dbReference>
<dbReference type="RefSeq" id="XP_022714507.1">
    <property type="nucleotide sequence ID" value="XM_022858772.1"/>
</dbReference>
<dbReference type="Proteomes" id="UP000515121">
    <property type="component" value="Unplaced"/>
</dbReference>
<evidence type="ECO:0000313" key="3">
    <source>
        <dbReference type="RefSeq" id="XP_022714507.1"/>
    </source>
</evidence>
<keyword evidence="2" id="KW-1185">Reference proteome</keyword>
<reference evidence="3" key="1">
    <citation type="submission" date="2025-08" db="UniProtKB">
        <authorList>
            <consortium name="RefSeq"/>
        </authorList>
    </citation>
    <scope>IDENTIFICATION</scope>
    <source>
        <tissue evidence="3">Fruit stalk</tissue>
    </source>
</reference>
<dbReference type="PROSITE" id="PS50011">
    <property type="entry name" value="PROTEIN_KINASE_DOM"/>
    <property type="match status" value="1"/>
</dbReference>
<dbReference type="InterPro" id="IPR011009">
    <property type="entry name" value="Kinase-like_dom_sf"/>
</dbReference>
<evidence type="ECO:0000259" key="1">
    <source>
        <dbReference type="PROSITE" id="PS50011"/>
    </source>
</evidence>
<dbReference type="KEGG" id="dzi:111274131"/>
<accession>A0A6P5WEP3</accession>
<dbReference type="InterPro" id="IPR001245">
    <property type="entry name" value="Ser-Thr/Tyr_kinase_cat_dom"/>
</dbReference>
<protein>
    <submittedName>
        <fullName evidence="3">SCY1-like protein 2</fullName>
    </submittedName>
</protein>
<dbReference type="Pfam" id="PF07714">
    <property type="entry name" value="PK_Tyr_Ser-Thr"/>
    <property type="match status" value="1"/>
</dbReference>
<sequence>MLSRFLEGGSLYKRNSFDQQDQGLPGSCTRLRRNGTRPHQYPTVCAWILDKKVFSEACAHAGLSKVAEDSFLDLIRSDAARLLRLRHPGVTYVVQALDENKNAMTMVTEPLFASVTNALGNVENVALVPKDLVKMEMNLKHGLLQITESLDFLQTNARVIHLTISLENVLITSSEVWKLGEFGFAISTDQVSIDLVNVQALIMLNMILKILSCLFNHPLQVISTKLCKDLEAYE</sequence>